<dbReference type="Gene3D" id="3.30.420.80">
    <property type="entry name" value="Ribosomal protein S11"/>
    <property type="match status" value="1"/>
</dbReference>
<dbReference type="EMBL" id="KQ434899">
    <property type="protein sequence ID" value="KZC10847.1"/>
    <property type="molecule type" value="Genomic_DNA"/>
</dbReference>
<dbReference type="PANTHER" id="PTHR11759">
    <property type="entry name" value="40S RIBOSOMAL PROTEIN S14/30S RIBOSOMAL PROTEIN S11"/>
    <property type="match status" value="1"/>
</dbReference>
<keyword evidence="5" id="KW-1185">Reference proteome</keyword>
<dbReference type="InterPro" id="IPR001971">
    <property type="entry name" value="Ribosomal_uS11"/>
</dbReference>
<keyword evidence="3" id="KW-0687">Ribonucleoprotein</keyword>
<reference evidence="4 5" key="1">
    <citation type="submission" date="2015-07" db="EMBL/GenBank/DDBJ databases">
        <title>The genome of Dufourea novaeangliae.</title>
        <authorList>
            <person name="Pan H."/>
            <person name="Kapheim K."/>
        </authorList>
    </citation>
    <scope>NUCLEOTIDE SEQUENCE [LARGE SCALE GENOMIC DNA]</scope>
    <source>
        <strain evidence="4">0120121106</strain>
        <tissue evidence="4">Whole body</tissue>
    </source>
</reference>
<dbReference type="AlphaFoldDB" id="A0A154PGC4"/>
<dbReference type="HAMAP" id="MF_01310">
    <property type="entry name" value="Ribosomal_uS11"/>
    <property type="match status" value="1"/>
</dbReference>
<name>A0A154PGC4_DUFNO</name>
<evidence type="ECO:0000256" key="2">
    <source>
        <dbReference type="ARBA" id="ARBA00022980"/>
    </source>
</evidence>
<accession>A0A154PGC4</accession>
<evidence type="ECO:0000313" key="4">
    <source>
        <dbReference type="EMBL" id="KZC10847.1"/>
    </source>
</evidence>
<dbReference type="InterPro" id="IPR036967">
    <property type="entry name" value="Ribosomal_uS11_sf"/>
</dbReference>
<dbReference type="OrthoDB" id="1654884at2759"/>
<sequence>MITSTLRSAACSLMKTKIDIIERMKKISCPSAMHVRCIHITSAVLKEIRLNNKEKLRVKRTKFHEPMEGEHTVGVNISPIQSPDFPNEFTPHQMFNSVPFEKLPIINIKATPNNTIFSTTRNGILLHSSGIEGFKNAKKGTNIAAQQAAMTLGTRTIEKGIKTVRVRVQGIGPGRLSSIKGLQLAGLQIVSITDDTRVSWNPPRPRKQRRI</sequence>
<dbReference type="GO" id="GO:0003735">
    <property type="term" value="F:structural constituent of ribosome"/>
    <property type="evidence" value="ECO:0007669"/>
    <property type="project" value="InterPro"/>
</dbReference>
<dbReference type="GO" id="GO:1990904">
    <property type="term" value="C:ribonucleoprotein complex"/>
    <property type="evidence" value="ECO:0007669"/>
    <property type="project" value="UniProtKB-KW"/>
</dbReference>
<dbReference type="GO" id="GO:0006412">
    <property type="term" value="P:translation"/>
    <property type="evidence" value="ECO:0007669"/>
    <property type="project" value="InterPro"/>
</dbReference>
<protein>
    <submittedName>
        <fullName evidence="4">28S ribosomal protein S11, mitochondrial</fullName>
    </submittedName>
</protein>
<evidence type="ECO:0000256" key="3">
    <source>
        <dbReference type="ARBA" id="ARBA00023274"/>
    </source>
</evidence>
<evidence type="ECO:0000256" key="1">
    <source>
        <dbReference type="ARBA" id="ARBA00006194"/>
    </source>
</evidence>
<dbReference type="Proteomes" id="UP000076502">
    <property type="component" value="Unassembled WGS sequence"/>
</dbReference>
<comment type="similarity">
    <text evidence="1">Belongs to the universal ribosomal protein uS11 family.</text>
</comment>
<gene>
    <name evidence="4" type="ORF">WN55_01546</name>
</gene>
<proteinExistence type="inferred from homology"/>
<dbReference type="Pfam" id="PF00411">
    <property type="entry name" value="Ribosomal_S11"/>
    <property type="match status" value="1"/>
</dbReference>
<dbReference type="GO" id="GO:0005840">
    <property type="term" value="C:ribosome"/>
    <property type="evidence" value="ECO:0007669"/>
    <property type="project" value="UniProtKB-KW"/>
</dbReference>
<dbReference type="SUPFAM" id="SSF53137">
    <property type="entry name" value="Translational machinery components"/>
    <property type="match status" value="1"/>
</dbReference>
<keyword evidence="2 4" id="KW-0689">Ribosomal protein</keyword>
<evidence type="ECO:0000313" key="5">
    <source>
        <dbReference type="Proteomes" id="UP000076502"/>
    </source>
</evidence>
<dbReference type="STRING" id="178035.A0A154PGC4"/>
<organism evidence="4 5">
    <name type="scientific">Dufourea novaeangliae</name>
    <name type="common">Sweat bee</name>
    <dbReference type="NCBI Taxonomy" id="178035"/>
    <lineage>
        <taxon>Eukaryota</taxon>
        <taxon>Metazoa</taxon>
        <taxon>Ecdysozoa</taxon>
        <taxon>Arthropoda</taxon>
        <taxon>Hexapoda</taxon>
        <taxon>Insecta</taxon>
        <taxon>Pterygota</taxon>
        <taxon>Neoptera</taxon>
        <taxon>Endopterygota</taxon>
        <taxon>Hymenoptera</taxon>
        <taxon>Apocrita</taxon>
        <taxon>Aculeata</taxon>
        <taxon>Apoidea</taxon>
        <taxon>Anthophila</taxon>
        <taxon>Halictidae</taxon>
        <taxon>Rophitinae</taxon>
        <taxon>Dufourea</taxon>
    </lineage>
</organism>